<protein>
    <recommendedName>
        <fullName evidence="3">histidine kinase</fullName>
        <ecNumber evidence="3">2.7.13.3</ecNumber>
    </recommendedName>
</protein>
<keyword evidence="7" id="KW-0547">Nucleotide-binding</keyword>
<dbReference type="InterPro" id="IPR005467">
    <property type="entry name" value="His_kinase_dom"/>
</dbReference>
<dbReference type="InterPro" id="IPR003661">
    <property type="entry name" value="HisK_dim/P_dom"/>
</dbReference>
<dbReference type="PROSITE" id="PS50109">
    <property type="entry name" value="HIS_KIN"/>
    <property type="match status" value="1"/>
</dbReference>
<dbReference type="GO" id="GO:0005524">
    <property type="term" value="F:ATP binding"/>
    <property type="evidence" value="ECO:0007669"/>
    <property type="project" value="UniProtKB-KW"/>
</dbReference>
<dbReference type="PANTHER" id="PTHR45453:SF1">
    <property type="entry name" value="PHOSPHATE REGULON SENSOR PROTEIN PHOR"/>
    <property type="match status" value="1"/>
</dbReference>
<dbReference type="CDD" id="cd00082">
    <property type="entry name" value="HisKA"/>
    <property type="match status" value="1"/>
</dbReference>
<dbReference type="SMART" id="SM00388">
    <property type="entry name" value="HisKA"/>
    <property type="match status" value="1"/>
</dbReference>
<feature type="domain" description="PAS" evidence="13">
    <location>
        <begin position="114"/>
        <end position="148"/>
    </location>
</feature>
<evidence type="ECO:0000256" key="2">
    <source>
        <dbReference type="ARBA" id="ARBA00004236"/>
    </source>
</evidence>
<keyword evidence="8" id="KW-0418">Kinase</keyword>
<dbReference type="CDD" id="cd00130">
    <property type="entry name" value="PAS"/>
    <property type="match status" value="1"/>
</dbReference>
<dbReference type="GO" id="GO:0004721">
    <property type="term" value="F:phosphoprotein phosphatase activity"/>
    <property type="evidence" value="ECO:0007669"/>
    <property type="project" value="TreeGrafter"/>
</dbReference>
<dbReference type="InterPro" id="IPR003594">
    <property type="entry name" value="HATPase_dom"/>
</dbReference>
<evidence type="ECO:0000313" key="15">
    <source>
        <dbReference type="Proteomes" id="UP000253941"/>
    </source>
</evidence>
<dbReference type="Gene3D" id="3.30.450.20">
    <property type="entry name" value="PAS domain"/>
    <property type="match status" value="1"/>
</dbReference>
<dbReference type="Pfam" id="PF00512">
    <property type="entry name" value="HisKA"/>
    <property type="match status" value="1"/>
</dbReference>
<evidence type="ECO:0000256" key="7">
    <source>
        <dbReference type="ARBA" id="ARBA00022741"/>
    </source>
</evidence>
<dbReference type="SUPFAM" id="SSF55874">
    <property type="entry name" value="ATPase domain of HSP90 chaperone/DNA topoisomerase II/histidine kinase"/>
    <property type="match status" value="1"/>
</dbReference>
<organism evidence="14 15">
    <name type="scientific">Ferruginivarius sediminum</name>
    <dbReference type="NCBI Taxonomy" id="2661937"/>
    <lineage>
        <taxon>Bacteria</taxon>
        <taxon>Pseudomonadati</taxon>
        <taxon>Pseudomonadota</taxon>
        <taxon>Alphaproteobacteria</taxon>
        <taxon>Rhodospirillales</taxon>
        <taxon>Rhodospirillaceae</taxon>
        <taxon>Ferruginivarius</taxon>
    </lineage>
</organism>
<dbReference type="InterPro" id="IPR013656">
    <property type="entry name" value="PAS_4"/>
</dbReference>
<keyword evidence="4" id="KW-1003">Cell membrane</keyword>
<comment type="caution">
    <text evidence="14">The sequence shown here is derived from an EMBL/GenBank/DDBJ whole genome shotgun (WGS) entry which is preliminary data.</text>
</comment>
<dbReference type="FunFam" id="3.30.565.10:FF:000006">
    <property type="entry name" value="Sensor histidine kinase WalK"/>
    <property type="match status" value="1"/>
</dbReference>
<dbReference type="GO" id="GO:0016036">
    <property type="term" value="P:cellular response to phosphate starvation"/>
    <property type="evidence" value="ECO:0007669"/>
    <property type="project" value="TreeGrafter"/>
</dbReference>
<dbReference type="SMART" id="SM00091">
    <property type="entry name" value="PAS"/>
    <property type="match status" value="1"/>
</dbReference>
<dbReference type="PROSITE" id="PS50112">
    <property type="entry name" value="PAS"/>
    <property type="match status" value="1"/>
</dbReference>
<evidence type="ECO:0000256" key="10">
    <source>
        <dbReference type="ARBA" id="ARBA00023012"/>
    </source>
</evidence>
<evidence type="ECO:0000259" key="12">
    <source>
        <dbReference type="PROSITE" id="PS50109"/>
    </source>
</evidence>
<dbReference type="EC" id="2.7.13.3" evidence="3"/>
<dbReference type="Proteomes" id="UP000253941">
    <property type="component" value="Unassembled WGS sequence"/>
</dbReference>
<gene>
    <name evidence="14" type="ORF">DRB17_04850</name>
</gene>
<evidence type="ECO:0000256" key="6">
    <source>
        <dbReference type="ARBA" id="ARBA00022679"/>
    </source>
</evidence>
<dbReference type="GO" id="GO:0000155">
    <property type="term" value="F:phosphorelay sensor kinase activity"/>
    <property type="evidence" value="ECO:0007669"/>
    <property type="project" value="InterPro"/>
</dbReference>
<feature type="domain" description="Histidine kinase" evidence="12">
    <location>
        <begin position="228"/>
        <end position="458"/>
    </location>
</feature>
<dbReference type="PANTHER" id="PTHR45453">
    <property type="entry name" value="PHOSPHATE REGULON SENSOR PROTEIN PHOR"/>
    <property type="match status" value="1"/>
</dbReference>
<evidence type="ECO:0000256" key="1">
    <source>
        <dbReference type="ARBA" id="ARBA00000085"/>
    </source>
</evidence>
<evidence type="ECO:0000256" key="4">
    <source>
        <dbReference type="ARBA" id="ARBA00022475"/>
    </source>
</evidence>
<dbReference type="InterPro" id="IPR035965">
    <property type="entry name" value="PAS-like_dom_sf"/>
</dbReference>
<evidence type="ECO:0000313" key="14">
    <source>
        <dbReference type="EMBL" id="RDD63102.1"/>
    </source>
</evidence>
<keyword evidence="15" id="KW-1185">Reference proteome</keyword>
<dbReference type="InterPro" id="IPR004358">
    <property type="entry name" value="Sig_transdc_His_kin-like_C"/>
</dbReference>
<dbReference type="SMART" id="SM00387">
    <property type="entry name" value="HATPase_c"/>
    <property type="match status" value="1"/>
</dbReference>
<dbReference type="SUPFAM" id="SSF47384">
    <property type="entry name" value="Homodimeric domain of signal transducing histidine kinase"/>
    <property type="match status" value="1"/>
</dbReference>
<comment type="catalytic activity">
    <reaction evidence="1">
        <text>ATP + protein L-histidine = ADP + protein N-phospho-L-histidine.</text>
        <dbReference type="EC" id="2.7.13.3"/>
    </reaction>
</comment>
<dbReference type="FunFam" id="1.10.287.130:FF:000008">
    <property type="entry name" value="Two-component sensor histidine kinase"/>
    <property type="match status" value="1"/>
</dbReference>
<proteinExistence type="predicted"/>
<evidence type="ECO:0000256" key="3">
    <source>
        <dbReference type="ARBA" id="ARBA00012438"/>
    </source>
</evidence>
<keyword evidence="9" id="KW-0067">ATP-binding</keyword>
<dbReference type="Gene3D" id="1.10.287.130">
    <property type="match status" value="1"/>
</dbReference>
<dbReference type="InterPro" id="IPR000014">
    <property type="entry name" value="PAS"/>
</dbReference>
<dbReference type="EMBL" id="QPMH01000003">
    <property type="protein sequence ID" value="RDD63102.1"/>
    <property type="molecule type" value="Genomic_DNA"/>
</dbReference>
<keyword evidence="10" id="KW-0902">Two-component regulatory system</keyword>
<dbReference type="Gene3D" id="3.30.565.10">
    <property type="entry name" value="Histidine kinase-like ATPase, C-terminal domain"/>
    <property type="match status" value="1"/>
</dbReference>
<dbReference type="InterPro" id="IPR036097">
    <property type="entry name" value="HisK_dim/P_sf"/>
</dbReference>
<dbReference type="AlphaFoldDB" id="A0A369TE34"/>
<evidence type="ECO:0000256" key="8">
    <source>
        <dbReference type="ARBA" id="ARBA00022777"/>
    </source>
</evidence>
<evidence type="ECO:0000256" key="9">
    <source>
        <dbReference type="ARBA" id="ARBA00022840"/>
    </source>
</evidence>
<dbReference type="GO" id="GO:0005886">
    <property type="term" value="C:plasma membrane"/>
    <property type="evidence" value="ECO:0007669"/>
    <property type="project" value="UniProtKB-SubCell"/>
</dbReference>
<name>A0A369TE34_9PROT</name>
<keyword evidence="11" id="KW-0472">Membrane</keyword>
<sequence>MRSTALLSAPAVGTLAVLGVAGVMPLIPAIVTAVVTAGGIAALLARHSSEMASLRRFVEMLRTALDRDATLPEPPQVTSPGIDPELAEAIAESARERQVRRRELRAAINSNEAVLSGLPDPLLLIDADGVVTRANPAAGDLFGENIEDRPLATVLRNPELLQAVDKVLAEKGHREVEFTSPGEIERYFSARVAALRETGPKGGVAVVTLHDVTAIRRAEQMRADFVANASHELRTPLSSLLGFIETLQGPAKEDAEARDRFLDIMLEQAKRMSALVEDLLSLSRIELDEHTPPTERADLRKVIDRVVGALELKAREKDMSIEVDTPDRGSLTVVGDEDQLTQVLQNLVDNAIKYGRAGTPIRVVAQPADRSTGRPSRRARRGAAVSVIDQGEGIPREHIPRLTERFYRVDKARSRQLGGTGLGLAIVKHIVNRHRGQLEIDSTPGQETRFTVYLPTGEPESSDQAAE</sequence>
<dbReference type="PRINTS" id="PR00344">
    <property type="entry name" value="BCTRLSENSOR"/>
</dbReference>
<reference evidence="14 15" key="1">
    <citation type="submission" date="2018-07" db="EMBL/GenBank/DDBJ databases">
        <title>Venubactetium sediminum gen. nov., sp. nov., isolated from a marine solar saltern.</title>
        <authorList>
            <person name="Wang S."/>
        </authorList>
    </citation>
    <scope>NUCLEOTIDE SEQUENCE [LARGE SCALE GENOMIC DNA]</scope>
    <source>
        <strain evidence="14 15">WD2A32</strain>
    </source>
</reference>
<evidence type="ECO:0000256" key="5">
    <source>
        <dbReference type="ARBA" id="ARBA00022553"/>
    </source>
</evidence>
<accession>A0A369TE34</accession>
<comment type="subcellular location">
    <subcellularLocation>
        <location evidence="2">Cell membrane</location>
    </subcellularLocation>
</comment>
<dbReference type="Pfam" id="PF02518">
    <property type="entry name" value="HATPase_c"/>
    <property type="match status" value="1"/>
</dbReference>
<keyword evidence="6" id="KW-0808">Transferase</keyword>
<dbReference type="Pfam" id="PF08448">
    <property type="entry name" value="PAS_4"/>
    <property type="match status" value="1"/>
</dbReference>
<keyword evidence="5" id="KW-0597">Phosphoprotein</keyword>
<dbReference type="InterPro" id="IPR036890">
    <property type="entry name" value="HATPase_C_sf"/>
</dbReference>
<evidence type="ECO:0000259" key="13">
    <source>
        <dbReference type="PROSITE" id="PS50112"/>
    </source>
</evidence>
<evidence type="ECO:0000256" key="11">
    <source>
        <dbReference type="ARBA" id="ARBA00023136"/>
    </source>
</evidence>
<dbReference type="SUPFAM" id="SSF55785">
    <property type="entry name" value="PYP-like sensor domain (PAS domain)"/>
    <property type="match status" value="1"/>
</dbReference>
<dbReference type="InterPro" id="IPR050351">
    <property type="entry name" value="BphY/WalK/GraS-like"/>
</dbReference>